<feature type="region of interest" description="Disordered" evidence="1">
    <location>
        <begin position="260"/>
        <end position="281"/>
    </location>
</feature>
<dbReference type="Pfam" id="PF15446">
    <property type="entry name" value="zf-PHD-like"/>
    <property type="match status" value="1"/>
</dbReference>
<dbReference type="Proteomes" id="UP001362999">
    <property type="component" value="Unassembled WGS sequence"/>
</dbReference>
<dbReference type="EMBL" id="JAWWNJ010000078">
    <property type="protein sequence ID" value="KAK7005519.1"/>
    <property type="molecule type" value="Genomic_DNA"/>
</dbReference>
<proteinExistence type="predicted"/>
<evidence type="ECO:0000256" key="1">
    <source>
        <dbReference type="SAM" id="MobiDB-lite"/>
    </source>
</evidence>
<sequence length="299" mass="33604">MTWRDHNSSEFESEDEGDQGGWVPPLIETGSLKCPVASHWDCLTKTQREEILKMALEIGRVVWNSSAPPSSANAPKKRLGLDASQTTYFLCNYCRKGSICMECLDMAQPLQPLSEAADSTHGEDVAMADASPQSIGNEKMTRLFRCFRCKRPAHYAHMPLPPGLLRETDIADIIARYAERWLCSDCYSFDWDIDKILAWRPLPQTAARLSKHYLPREYLVKWVGRGYVRAQWVPHMWLTCINHAKLNNFLTGGSPVGLLDEPEHPSPHVMPQSSGSGEAVWFGDTARRGAKDPIGMENS</sequence>
<keyword evidence="4" id="KW-1185">Reference proteome</keyword>
<gene>
    <name evidence="3" type="ORF">R3P38DRAFT_3604876</name>
</gene>
<evidence type="ECO:0000313" key="4">
    <source>
        <dbReference type="Proteomes" id="UP001362999"/>
    </source>
</evidence>
<reference evidence="3 4" key="1">
    <citation type="journal article" date="2024" name="J Genomics">
        <title>Draft genome sequencing and assembly of Favolaschia claudopus CIRM-BRFM 2984 isolated from oak limbs.</title>
        <authorList>
            <person name="Navarro D."/>
            <person name="Drula E."/>
            <person name="Chaduli D."/>
            <person name="Cazenave R."/>
            <person name="Ahrendt S."/>
            <person name="Wang J."/>
            <person name="Lipzen A."/>
            <person name="Daum C."/>
            <person name="Barry K."/>
            <person name="Grigoriev I.V."/>
            <person name="Favel A."/>
            <person name="Rosso M.N."/>
            <person name="Martin F."/>
        </authorList>
    </citation>
    <scope>NUCLEOTIDE SEQUENCE [LARGE SCALE GENOMIC DNA]</scope>
    <source>
        <strain evidence="3 4">CIRM-BRFM 2984</strain>
    </source>
</reference>
<accession>A0AAW0A8X1</accession>
<feature type="domain" description="PHD/FYVE-zinc-finger like" evidence="2">
    <location>
        <begin position="86"/>
        <end position="186"/>
    </location>
</feature>
<dbReference type="InterPro" id="IPR041684">
    <property type="entry name" value="Znf-PHD-like"/>
</dbReference>
<feature type="region of interest" description="Disordered" evidence="1">
    <location>
        <begin position="1"/>
        <end position="24"/>
    </location>
</feature>
<comment type="caution">
    <text evidence="3">The sequence shown here is derived from an EMBL/GenBank/DDBJ whole genome shotgun (WGS) entry which is preliminary data.</text>
</comment>
<dbReference type="AlphaFoldDB" id="A0AAW0A8X1"/>
<evidence type="ECO:0000313" key="3">
    <source>
        <dbReference type="EMBL" id="KAK7005519.1"/>
    </source>
</evidence>
<organism evidence="3 4">
    <name type="scientific">Favolaschia claudopus</name>
    <dbReference type="NCBI Taxonomy" id="2862362"/>
    <lineage>
        <taxon>Eukaryota</taxon>
        <taxon>Fungi</taxon>
        <taxon>Dikarya</taxon>
        <taxon>Basidiomycota</taxon>
        <taxon>Agaricomycotina</taxon>
        <taxon>Agaricomycetes</taxon>
        <taxon>Agaricomycetidae</taxon>
        <taxon>Agaricales</taxon>
        <taxon>Marasmiineae</taxon>
        <taxon>Mycenaceae</taxon>
        <taxon>Favolaschia</taxon>
    </lineage>
</organism>
<name>A0AAW0A8X1_9AGAR</name>
<evidence type="ECO:0000259" key="2">
    <source>
        <dbReference type="Pfam" id="PF15446"/>
    </source>
</evidence>
<dbReference type="SUPFAM" id="SSF54160">
    <property type="entry name" value="Chromo domain-like"/>
    <property type="match status" value="1"/>
</dbReference>
<dbReference type="InterPro" id="IPR016197">
    <property type="entry name" value="Chromo-like_dom_sf"/>
</dbReference>
<protein>
    <recommendedName>
        <fullName evidence="2">PHD/FYVE-zinc-finger like domain-containing protein</fullName>
    </recommendedName>
</protein>